<keyword evidence="2" id="KW-1185">Reference proteome</keyword>
<keyword evidence="1" id="KW-0645">Protease</keyword>
<dbReference type="GeneID" id="36402629"/>
<proteinExistence type="predicted"/>
<name>A0A0P1B650_PLAHL</name>
<accession>A0A0P1B650</accession>
<reference evidence="2" key="1">
    <citation type="submission" date="2014-09" db="EMBL/GenBank/DDBJ databases">
        <authorList>
            <person name="Sharma Rahul"/>
            <person name="Thines Marco"/>
        </authorList>
    </citation>
    <scope>NUCLEOTIDE SEQUENCE [LARGE SCALE GENOMIC DNA]</scope>
</reference>
<organism evidence="1 2">
    <name type="scientific">Plasmopara halstedii</name>
    <name type="common">Downy mildew of sunflower</name>
    <dbReference type="NCBI Taxonomy" id="4781"/>
    <lineage>
        <taxon>Eukaryota</taxon>
        <taxon>Sar</taxon>
        <taxon>Stramenopiles</taxon>
        <taxon>Oomycota</taxon>
        <taxon>Peronosporomycetes</taxon>
        <taxon>Peronosporales</taxon>
        <taxon>Peronosporaceae</taxon>
        <taxon>Plasmopara</taxon>
    </lineage>
</organism>
<dbReference type="RefSeq" id="XP_024586202.1">
    <property type="nucleotide sequence ID" value="XM_024721065.1"/>
</dbReference>
<keyword evidence="1" id="KW-0378">Hydrolase</keyword>
<dbReference type="EMBL" id="CCYD01003101">
    <property type="protein sequence ID" value="CEG49833.1"/>
    <property type="molecule type" value="Genomic_DNA"/>
</dbReference>
<dbReference type="STRING" id="4781.A0A0P1B650"/>
<sequence>MTPLAANDEINDLIQVPTGAKGWMKLNLNQAEFYLVNCSPALRKHLEVPVKDQTLGVPDPISIKIQSLHSLALASWFFQLHRNLPVFTLLKQSLCWMEVSRNLGYFLVTKRFTINFSAIFARLD</sequence>
<protein>
    <submittedName>
        <fullName evidence="1">Peptidase M1, alanine aminopeptidase/leukotriene A4 hydrolase</fullName>
    </submittedName>
</protein>
<evidence type="ECO:0000313" key="1">
    <source>
        <dbReference type="EMBL" id="CEG49833.1"/>
    </source>
</evidence>
<keyword evidence="1" id="KW-0031">Aminopeptidase</keyword>
<dbReference type="GO" id="GO:0004177">
    <property type="term" value="F:aminopeptidase activity"/>
    <property type="evidence" value="ECO:0007669"/>
    <property type="project" value="UniProtKB-KW"/>
</dbReference>
<dbReference type="Proteomes" id="UP000054928">
    <property type="component" value="Unassembled WGS sequence"/>
</dbReference>
<dbReference type="AlphaFoldDB" id="A0A0P1B650"/>
<evidence type="ECO:0000313" key="2">
    <source>
        <dbReference type="Proteomes" id="UP000054928"/>
    </source>
</evidence>